<dbReference type="EMBL" id="HAAD01005436">
    <property type="protein sequence ID" value="CDG71668.1"/>
    <property type="molecule type" value="mRNA"/>
</dbReference>
<dbReference type="Pfam" id="PF00350">
    <property type="entry name" value="Dynamin_N"/>
    <property type="match status" value="1"/>
</dbReference>
<evidence type="ECO:0000256" key="4">
    <source>
        <dbReference type="ARBA" id="ARBA00022787"/>
    </source>
</evidence>
<keyword evidence="4" id="KW-1000">Mitochondrion outer membrane</keyword>
<dbReference type="Gene3D" id="3.40.50.300">
    <property type="entry name" value="P-loop containing nucleotide triphosphate hydrolases"/>
    <property type="match status" value="1"/>
</dbReference>
<dbReference type="InterPro" id="IPR006884">
    <property type="entry name" value="Fzo/mitofusin_HR2"/>
</dbReference>
<evidence type="ECO:0000256" key="8">
    <source>
        <dbReference type="ARBA" id="ARBA00023128"/>
    </source>
</evidence>
<evidence type="ECO:0000259" key="12">
    <source>
        <dbReference type="PROSITE" id="PS51718"/>
    </source>
</evidence>
<gene>
    <name evidence="13" type="primary">MFN2</name>
</gene>
<keyword evidence="10" id="KW-0472">Membrane</keyword>
<keyword evidence="2" id="KW-0812">Transmembrane</keyword>
<keyword evidence="5" id="KW-0378">Hydrolase</keyword>
<dbReference type="SUPFAM" id="SSF111479">
    <property type="entry name" value="Fzo-like conserved region"/>
    <property type="match status" value="1"/>
</dbReference>
<dbReference type="Pfam" id="PF04799">
    <property type="entry name" value="Fzo_mitofusin"/>
    <property type="match status" value="1"/>
</dbReference>
<dbReference type="InterPro" id="IPR030381">
    <property type="entry name" value="G_DYNAMIN_dom"/>
</dbReference>
<evidence type="ECO:0000256" key="7">
    <source>
        <dbReference type="ARBA" id="ARBA00023054"/>
    </source>
</evidence>
<evidence type="ECO:0000256" key="2">
    <source>
        <dbReference type="ARBA" id="ARBA00022692"/>
    </source>
</evidence>
<dbReference type="InterPro" id="IPR045063">
    <property type="entry name" value="Dynamin_N"/>
</dbReference>
<evidence type="ECO:0000256" key="1">
    <source>
        <dbReference type="ARBA" id="ARBA00004374"/>
    </source>
</evidence>
<keyword evidence="6" id="KW-1133">Transmembrane helix</keyword>
<dbReference type="PROSITE" id="PS51718">
    <property type="entry name" value="G_DYNAMIN_2"/>
    <property type="match status" value="1"/>
</dbReference>
<keyword evidence="7 11" id="KW-0175">Coiled coil</keyword>
<sequence>MPPGKPFKKTNSIQSDKSMLNNVVDGPINSPLQRFVRAKRRVNKIFDDIFTYLKESRAFLLDCDILNQTDNGVQKSVQQVDGYLSQVVCINEVLLRDHMKVAFFGRTSNGKSTVVNAMLSDKILPAGIGHTTNCFVSVIGADGSDAYMEDSITKDRKSVESLQQLAHALHNNKLDISSLLNVYWPKSECPLLKDDVVFVDSPGIDVTPDLDCWIDKHCLDADVFVLVVNSESTLNQTEKSFFHKVNTRLSKPNIFILNNRWDASADGEPEMIKLVRQQHLDRTTEFLVDELKCVSRVEAADRIFFVSALEMLRYRISHKNARYTESPLIEEENADTDFKLGKIARRQEFEDFETKFKECISKSAIITKFYSHATTGITISKEMINHLEQVLAKASSQRAYLQAEREEVQDSLEYMSSQLALVTEQIKLKIKNISEEIGLQVSKAMSEEIRRLGHLVGDFDYPFHPHSGFLKNYKQELHTHIEKGLGKNLKARCSAPLLESIEEYKSAMKDKIFSLIPASACSSTIPATPKTNFSVSYELDVPNLCSDFQEDISFQFSLGWSNLISKYVAPRNPRLAFMLGATFKPHMINLPPDPLAVTPHKNPSDQAASKNDRVISIRQNLPDPLLNFDDDELTMAVIQGLSSLSSSTAMAFVVAVSLVWKAVGWKLVALGVSSYVTIYLYERAMWTNAAKEKTFKKQFVEYATERLRLIVSFTSKGCSHQIEQELSHTFAQLASQADVAKIKIEERIQELNEEIQRLEEIESKAKLLRNKATFIENDLTSFVKDFNLSVSKI</sequence>
<dbReference type="GO" id="GO:0005741">
    <property type="term" value="C:mitochondrial outer membrane"/>
    <property type="evidence" value="ECO:0007669"/>
    <property type="project" value="UniProtKB-SubCell"/>
</dbReference>
<feature type="coiled-coil region" evidence="11">
    <location>
        <begin position="734"/>
        <end position="778"/>
    </location>
</feature>
<dbReference type="PANTHER" id="PTHR10465:SF3">
    <property type="entry name" value="TRANSMEMBRANE GTPASE MARF-RELATED"/>
    <property type="match status" value="1"/>
</dbReference>
<proteinExistence type="evidence at transcript level"/>
<dbReference type="GO" id="GO:0051646">
    <property type="term" value="P:mitochondrion localization"/>
    <property type="evidence" value="ECO:0007669"/>
    <property type="project" value="TreeGrafter"/>
</dbReference>
<accession>T2MHD7</accession>
<dbReference type="GO" id="GO:0003924">
    <property type="term" value="F:GTPase activity"/>
    <property type="evidence" value="ECO:0007669"/>
    <property type="project" value="InterPro"/>
</dbReference>
<dbReference type="InterPro" id="IPR027094">
    <property type="entry name" value="Mitofusin_fam"/>
</dbReference>
<organism evidence="13">
    <name type="scientific">Hydra vulgaris</name>
    <name type="common">Hydra</name>
    <name type="synonym">Hydra attenuata</name>
    <dbReference type="NCBI Taxonomy" id="6087"/>
    <lineage>
        <taxon>Eukaryota</taxon>
        <taxon>Metazoa</taxon>
        <taxon>Cnidaria</taxon>
        <taxon>Hydrozoa</taxon>
        <taxon>Hydroidolina</taxon>
        <taxon>Anthoathecata</taxon>
        <taxon>Aplanulata</taxon>
        <taxon>Hydridae</taxon>
        <taxon>Hydra</taxon>
    </lineage>
</organism>
<keyword evidence="8" id="KW-0496">Mitochondrion</keyword>
<evidence type="ECO:0000256" key="6">
    <source>
        <dbReference type="ARBA" id="ARBA00022989"/>
    </source>
</evidence>
<dbReference type="OrthoDB" id="6256226at2759"/>
<protein>
    <submittedName>
        <fullName evidence="13">Mitofusin-2</fullName>
    </submittedName>
</protein>
<dbReference type="InterPro" id="IPR027417">
    <property type="entry name" value="P-loop_NTPase"/>
</dbReference>
<feature type="domain" description="Dynamin-type G" evidence="12">
    <location>
        <begin position="95"/>
        <end position="348"/>
    </location>
</feature>
<reference evidence="13" key="1">
    <citation type="journal article" date="2013" name="Genome Biol. Evol.">
        <title>Punctuated emergences of genetic and phenotypic innovations in eumetazoan, bilaterian, euteleostome, and hominidae ancestors.</title>
        <authorList>
            <person name="Wenger Y."/>
            <person name="Galliot B."/>
        </authorList>
    </citation>
    <scope>NUCLEOTIDE SEQUENCE</scope>
    <source>
        <tissue evidence="13">Whole animals</tissue>
    </source>
</reference>
<comment type="subcellular location">
    <subcellularLocation>
        <location evidence="1">Mitochondrion outer membrane</location>
        <topology evidence="1">Multi-pass membrane protein</topology>
    </subcellularLocation>
</comment>
<evidence type="ECO:0000256" key="11">
    <source>
        <dbReference type="SAM" id="Coils"/>
    </source>
</evidence>
<dbReference type="Gene3D" id="1.20.5.110">
    <property type="match status" value="1"/>
</dbReference>
<dbReference type="SUPFAM" id="SSF52540">
    <property type="entry name" value="P-loop containing nucleoside triphosphate hydrolases"/>
    <property type="match status" value="1"/>
</dbReference>
<dbReference type="PANTHER" id="PTHR10465">
    <property type="entry name" value="TRANSMEMBRANE GTPASE FZO1"/>
    <property type="match status" value="1"/>
</dbReference>
<evidence type="ECO:0000256" key="10">
    <source>
        <dbReference type="ARBA" id="ARBA00023136"/>
    </source>
</evidence>
<dbReference type="OMA" id="YRINCES"/>
<dbReference type="AlphaFoldDB" id="T2MHD7"/>
<dbReference type="FunFam" id="3.40.50.300:FF:000214">
    <property type="entry name" value="Mitofusin 2"/>
    <property type="match status" value="1"/>
</dbReference>
<dbReference type="KEGG" id="hmg:100205666"/>
<evidence type="ECO:0000313" key="13">
    <source>
        <dbReference type="EMBL" id="CDG71668.1"/>
    </source>
</evidence>
<dbReference type="CDD" id="cd09912">
    <property type="entry name" value="DLP_2"/>
    <property type="match status" value="1"/>
</dbReference>
<evidence type="ECO:0000256" key="5">
    <source>
        <dbReference type="ARBA" id="ARBA00022801"/>
    </source>
</evidence>
<evidence type="ECO:0000256" key="3">
    <source>
        <dbReference type="ARBA" id="ARBA00022741"/>
    </source>
</evidence>
<name>T2MHD7_HYDVU</name>
<evidence type="ECO:0000256" key="9">
    <source>
        <dbReference type="ARBA" id="ARBA00023134"/>
    </source>
</evidence>
<keyword evidence="9" id="KW-0342">GTP-binding</keyword>
<dbReference type="GO" id="GO:0005525">
    <property type="term" value="F:GTP binding"/>
    <property type="evidence" value="ECO:0007669"/>
    <property type="project" value="UniProtKB-KW"/>
</dbReference>
<dbReference type="GO" id="GO:0008053">
    <property type="term" value="P:mitochondrial fusion"/>
    <property type="evidence" value="ECO:0007669"/>
    <property type="project" value="InterPro"/>
</dbReference>
<keyword evidence="3" id="KW-0547">Nucleotide-binding</keyword>